<dbReference type="EMBL" id="MJEQ01037194">
    <property type="protein sequence ID" value="OIS96182.1"/>
    <property type="molecule type" value="Genomic_DNA"/>
</dbReference>
<keyword evidence="3" id="KW-0813">Transport</keyword>
<evidence type="ECO:0000256" key="11">
    <source>
        <dbReference type="ARBA" id="ARBA00023136"/>
    </source>
</evidence>
<evidence type="ECO:0000313" key="16">
    <source>
        <dbReference type="Proteomes" id="UP000187609"/>
    </source>
</evidence>
<dbReference type="SUPFAM" id="SSF49562">
    <property type="entry name" value="C2 domain (Calcium/lipid-binding domain, CaLB)"/>
    <property type="match status" value="2"/>
</dbReference>
<dbReference type="SMART" id="SM00239">
    <property type="entry name" value="C2"/>
    <property type="match status" value="2"/>
</dbReference>
<dbReference type="PANTHER" id="PTHR10774">
    <property type="entry name" value="EXTENDED SYNAPTOTAGMIN-RELATED"/>
    <property type="match status" value="1"/>
</dbReference>
<evidence type="ECO:0000256" key="9">
    <source>
        <dbReference type="ARBA" id="ARBA00023055"/>
    </source>
</evidence>
<dbReference type="OMA" id="VWDEDFK"/>
<dbReference type="GO" id="GO:0008289">
    <property type="term" value="F:lipid binding"/>
    <property type="evidence" value="ECO:0007669"/>
    <property type="project" value="UniProtKB-KW"/>
</dbReference>
<evidence type="ECO:0000259" key="14">
    <source>
        <dbReference type="PROSITE" id="PS51847"/>
    </source>
</evidence>
<keyword evidence="4 12" id="KW-0812">Transmembrane</keyword>
<dbReference type="GO" id="GO:0005783">
    <property type="term" value="C:endoplasmic reticulum"/>
    <property type="evidence" value="ECO:0007669"/>
    <property type="project" value="TreeGrafter"/>
</dbReference>
<keyword evidence="6" id="KW-0677">Repeat</keyword>
<accession>A0A1J6IEH7</accession>
<dbReference type="FunFam" id="2.60.40.150:FF:000102">
    <property type="entry name" value="Synaptotagmin-2 isoform A"/>
    <property type="match status" value="1"/>
</dbReference>
<evidence type="ECO:0000256" key="8">
    <source>
        <dbReference type="ARBA" id="ARBA00022989"/>
    </source>
</evidence>
<dbReference type="PRINTS" id="PR00360">
    <property type="entry name" value="C2DOMAIN"/>
</dbReference>
<gene>
    <name evidence="15" type="primary">SYT3_1</name>
    <name evidence="15" type="ORF">A4A49_03771</name>
</gene>
<keyword evidence="11 12" id="KW-0472">Membrane</keyword>
<dbReference type="KEGG" id="nau:109235544"/>
<proteinExistence type="inferred from homology"/>
<name>A0A1J6IEH7_NICAT</name>
<dbReference type="GO" id="GO:0006869">
    <property type="term" value="P:lipid transport"/>
    <property type="evidence" value="ECO:0007669"/>
    <property type="project" value="UniProtKB-KW"/>
</dbReference>
<dbReference type="AlphaFoldDB" id="A0A1J6IEH7"/>
<dbReference type="Gramene" id="OIS96182">
    <property type="protein sequence ID" value="OIS96182"/>
    <property type="gene ID" value="A4A49_03771"/>
</dbReference>
<evidence type="ECO:0000256" key="2">
    <source>
        <dbReference type="ARBA" id="ARBA00006996"/>
    </source>
</evidence>
<feature type="domain" description="C2" evidence="13">
    <location>
        <begin position="241"/>
        <end position="364"/>
    </location>
</feature>
<reference evidence="15" key="1">
    <citation type="submission" date="2016-11" db="EMBL/GenBank/DDBJ databases">
        <title>The genome of Nicotiana attenuata.</title>
        <authorList>
            <person name="Xu S."/>
            <person name="Brockmoeller T."/>
            <person name="Gaquerel E."/>
            <person name="Navarro A."/>
            <person name="Kuhl H."/>
            <person name="Gase K."/>
            <person name="Ling Z."/>
            <person name="Zhou W."/>
            <person name="Kreitzer C."/>
            <person name="Stanke M."/>
            <person name="Tang H."/>
            <person name="Lyons E."/>
            <person name="Pandey P."/>
            <person name="Pandey S.P."/>
            <person name="Timmermann B."/>
            <person name="Baldwin I.T."/>
        </authorList>
    </citation>
    <scope>NUCLEOTIDE SEQUENCE [LARGE SCALE GENOMIC DNA]</scope>
    <source>
        <strain evidence="15">UT</strain>
    </source>
</reference>
<evidence type="ECO:0000256" key="4">
    <source>
        <dbReference type="ARBA" id="ARBA00022692"/>
    </source>
</evidence>
<dbReference type="Gene3D" id="2.60.40.150">
    <property type="entry name" value="C2 domain"/>
    <property type="match status" value="2"/>
</dbReference>
<evidence type="ECO:0000256" key="3">
    <source>
        <dbReference type="ARBA" id="ARBA00022448"/>
    </source>
</evidence>
<keyword evidence="8 12" id="KW-1133">Transmembrane helix</keyword>
<dbReference type="CDD" id="cd00030">
    <property type="entry name" value="C2"/>
    <property type="match status" value="2"/>
</dbReference>
<dbReference type="InterPro" id="IPR035892">
    <property type="entry name" value="C2_domain_sf"/>
</dbReference>
<evidence type="ECO:0000256" key="5">
    <source>
        <dbReference type="ARBA" id="ARBA00022723"/>
    </source>
</evidence>
<feature type="transmembrane region" description="Helical" evidence="12">
    <location>
        <begin position="6"/>
        <end position="28"/>
    </location>
</feature>
<feature type="domain" description="SMP-LTD" evidence="14">
    <location>
        <begin position="68"/>
        <end position="250"/>
    </location>
</feature>
<evidence type="ECO:0000256" key="6">
    <source>
        <dbReference type="ARBA" id="ARBA00022737"/>
    </source>
</evidence>
<sequence>MGFLGSLLGIFGFGIGISVGLVIGYFLFIHFEPRDVKDLPESTPLDEIEPSSLVDLLPELPLWVMNPDYERVDWFNEFIANMWPYLDKAICGIIKSTTKPIFAEYIGQYQIKSIEFEQLTLGTIPPRFHGIKVHHSNEKELVFEFAVRWAGNPNIVVALKLFSLQLTVQLIDFQMAATARATLKPFVPTFPCFSSIIVSLTKKPEVDFGLRVIGGDLMAIPGLHHFVQETICKQVARLYLWPQTLDIPILDSSIGAVKKPVGILHVKVLRAQKLLNTDFLSKSDPYVKLSLGGDRLPAKKTTVKMNTLNPVWNEDFKLTVKDPESQVLQLHLYDWEKIGAHDKLGMQVVPLKLLNPYEKKELTLDLVHSTNPNDPQNKKARGQIMLEMSFIPFQEDSKKFSGPLHIHERKESISSLSDDNYSLRGAGLLLVTVIGAEDVEGKHHTNPYAVVVLRGEKKKTKARNKTWNPKWEEEFQFVLEEAPLKDLIHIEVKSKKRRFGFRSKELLGYVDIQLMDVIYNGRINEKYHLINSKDGILHVDIRWKVNLYAIWHYKNNNNILSVILQVVFERVGRMQTLSLPFVRYIGCFQMRPSTHNLAYELV</sequence>
<dbReference type="InterPro" id="IPR000008">
    <property type="entry name" value="C2_dom"/>
</dbReference>
<evidence type="ECO:0000259" key="13">
    <source>
        <dbReference type="PROSITE" id="PS50004"/>
    </source>
</evidence>
<evidence type="ECO:0000256" key="1">
    <source>
        <dbReference type="ARBA" id="ARBA00004167"/>
    </source>
</evidence>
<comment type="similarity">
    <text evidence="2">Belongs to the synaptotagmin family.</text>
</comment>
<dbReference type="PROSITE" id="PS51847">
    <property type="entry name" value="SMP"/>
    <property type="match status" value="1"/>
</dbReference>
<evidence type="ECO:0000256" key="10">
    <source>
        <dbReference type="ARBA" id="ARBA00023121"/>
    </source>
</evidence>
<keyword evidence="5" id="KW-0479">Metal-binding</keyword>
<comment type="subcellular location">
    <subcellularLocation>
        <location evidence="1">Membrane</location>
        <topology evidence="1">Single-pass membrane protein</topology>
    </subcellularLocation>
</comment>
<dbReference type="Pfam" id="PF17047">
    <property type="entry name" value="SMP_LBD"/>
    <property type="match status" value="1"/>
</dbReference>
<dbReference type="OrthoDB" id="67700at2759"/>
<evidence type="ECO:0000256" key="7">
    <source>
        <dbReference type="ARBA" id="ARBA00022837"/>
    </source>
</evidence>
<dbReference type="GO" id="GO:0016020">
    <property type="term" value="C:membrane"/>
    <property type="evidence" value="ECO:0007669"/>
    <property type="project" value="UniProtKB-SubCell"/>
</dbReference>
<dbReference type="InterPro" id="IPR039010">
    <property type="entry name" value="Synaptotagmin_SMP"/>
</dbReference>
<dbReference type="GO" id="GO:0046872">
    <property type="term" value="F:metal ion binding"/>
    <property type="evidence" value="ECO:0007669"/>
    <property type="project" value="UniProtKB-KW"/>
</dbReference>
<keyword evidence="16" id="KW-1185">Reference proteome</keyword>
<evidence type="ECO:0000256" key="12">
    <source>
        <dbReference type="SAM" id="Phobius"/>
    </source>
</evidence>
<dbReference type="SMR" id="A0A1J6IEH7"/>
<dbReference type="GeneID" id="109235544"/>
<evidence type="ECO:0000313" key="15">
    <source>
        <dbReference type="EMBL" id="OIS96182.1"/>
    </source>
</evidence>
<comment type="caution">
    <text evidence="15">The sequence shown here is derived from an EMBL/GenBank/DDBJ whole genome shotgun (WGS) entry which is preliminary data.</text>
</comment>
<dbReference type="STRING" id="49451.A0A1J6IEH7"/>
<protein>
    <submittedName>
        <fullName evidence="15">Synaptotagmin-3</fullName>
    </submittedName>
</protein>
<dbReference type="CDD" id="cd21677">
    <property type="entry name" value="SMP_SYT"/>
    <property type="match status" value="1"/>
</dbReference>
<keyword evidence="7" id="KW-0106">Calcium</keyword>
<keyword evidence="9" id="KW-0445">Lipid transport</keyword>
<dbReference type="InterPro" id="IPR031468">
    <property type="entry name" value="SMP_LBD"/>
</dbReference>
<dbReference type="PANTHER" id="PTHR10774:SF217">
    <property type="entry name" value="OS06G0685300 PROTEIN"/>
    <property type="match status" value="1"/>
</dbReference>
<feature type="domain" description="C2" evidence="13">
    <location>
        <begin position="408"/>
        <end position="527"/>
    </location>
</feature>
<keyword evidence="10" id="KW-0446">Lipid-binding</keyword>
<organism evidence="15 16">
    <name type="scientific">Nicotiana attenuata</name>
    <name type="common">Coyote tobacco</name>
    <dbReference type="NCBI Taxonomy" id="49451"/>
    <lineage>
        <taxon>Eukaryota</taxon>
        <taxon>Viridiplantae</taxon>
        <taxon>Streptophyta</taxon>
        <taxon>Embryophyta</taxon>
        <taxon>Tracheophyta</taxon>
        <taxon>Spermatophyta</taxon>
        <taxon>Magnoliopsida</taxon>
        <taxon>eudicotyledons</taxon>
        <taxon>Gunneridae</taxon>
        <taxon>Pentapetalae</taxon>
        <taxon>asterids</taxon>
        <taxon>lamiids</taxon>
        <taxon>Solanales</taxon>
        <taxon>Solanaceae</taxon>
        <taxon>Nicotianoideae</taxon>
        <taxon>Nicotianeae</taxon>
        <taxon>Nicotiana</taxon>
    </lineage>
</organism>
<dbReference type="InterPro" id="IPR045050">
    <property type="entry name" value="Synaptotagmin_plant"/>
</dbReference>
<dbReference type="Pfam" id="PF00168">
    <property type="entry name" value="C2"/>
    <property type="match status" value="2"/>
</dbReference>
<dbReference type="Proteomes" id="UP000187609">
    <property type="component" value="Unassembled WGS sequence"/>
</dbReference>
<dbReference type="PROSITE" id="PS50004">
    <property type="entry name" value="C2"/>
    <property type="match status" value="2"/>
</dbReference>